<keyword evidence="3" id="KW-1185">Reference proteome</keyword>
<dbReference type="AlphaFoldDB" id="A0A9W4SKJ8"/>
<evidence type="ECO:0000256" key="1">
    <source>
        <dbReference type="SAM" id="Coils"/>
    </source>
</evidence>
<comment type="caution">
    <text evidence="2">The sequence shown here is derived from an EMBL/GenBank/DDBJ whole genome shotgun (WGS) entry which is preliminary data.</text>
</comment>
<sequence>HHEYINTMKIDNHHLHREVMQKLTEIDKLNNELTILSSRLDNRDEEFEDLQFQEEEILNEIARLQDLFRRV</sequence>
<organism evidence="2 3">
    <name type="scientific">Funneliformis geosporum</name>
    <dbReference type="NCBI Taxonomy" id="1117311"/>
    <lineage>
        <taxon>Eukaryota</taxon>
        <taxon>Fungi</taxon>
        <taxon>Fungi incertae sedis</taxon>
        <taxon>Mucoromycota</taxon>
        <taxon>Glomeromycotina</taxon>
        <taxon>Glomeromycetes</taxon>
        <taxon>Glomerales</taxon>
        <taxon>Glomeraceae</taxon>
        <taxon>Funneliformis</taxon>
    </lineage>
</organism>
<accession>A0A9W4SKJ8</accession>
<proteinExistence type="predicted"/>
<keyword evidence="1" id="KW-0175">Coiled coil</keyword>
<name>A0A9W4SKJ8_9GLOM</name>
<protein>
    <submittedName>
        <fullName evidence="2">18713_t:CDS:1</fullName>
    </submittedName>
</protein>
<feature type="coiled-coil region" evidence="1">
    <location>
        <begin position="12"/>
        <end position="67"/>
    </location>
</feature>
<evidence type="ECO:0000313" key="3">
    <source>
        <dbReference type="Proteomes" id="UP001153678"/>
    </source>
</evidence>
<feature type="non-terminal residue" evidence="2">
    <location>
        <position position="71"/>
    </location>
</feature>
<evidence type="ECO:0000313" key="2">
    <source>
        <dbReference type="EMBL" id="CAI2171693.1"/>
    </source>
</evidence>
<dbReference type="Proteomes" id="UP001153678">
    <property type="component" value="Unassembled WGS sequence"/>
</dbReference>
<gene>
    <name evidence="2" type="ORF">FWILDA_LOCUS5207</name>
</gene>
<reference evidence="2" key="1">
    <citation type="submission" date="2022-08" db="EMBL/GenBank/DDBJ databases">
        <authorList>
            <person name="Kallberg Y."/>
            <person name="Tangrot J."/>
            <person name="Rosling A."/>
        </authorList>
    </citation>
    <scope>NUCLEOTIDE SEQUENCE</scope>
    <source>
        <strain evidence="2">Wild A</strain>
    </source>
</reference>
<dbReference type="EMBL" id="CAMKVN010000847">
    <property type="protein sequence ID" value="CAI2171693.1"/>
    <property type="molecule type" value="Genomic_DNA"/>
</dbReference>